<gene>
    <name evidence="4" type="ORF">DIATSA_LOCUS972</name>
</gene>
<dbReference type="InterPro" id="IPR057251">
    <property type="entry name" value="FP_C"/>
</dbReference>
<keyword evidence="1" id="KW-0175">Coiled coil</keyword>
<protein>
    <recommendedName>
        <fullName evidence="3">FP protein C-terminal domain-containing protein</fullName>
    </recommendedName>
</protein>
<feature type="domain" description="FP protein C-terminal" evidence="3">
    <location>
        <begin position="273"/>
        <end position="319"/>
    </location>
</feature>
<evidence type="ECO:0000313" key="4">
    <source>
        <dbReference type="EMBL" id="CAG9782736.1"/>
    </source>
</evidence>
<evidence type="ECO:0000313" key="5">
    <source>
        <dbReference type="Proteomes" id="UP001153714"/>
    </source>
</evidence>
<dbReference type="Pfam" id="PF25298">
    <property type="entry name" value="Baculo_FP_2nd"/>
    <property type="match status" value="1"/>
</dbReference>
<feature type="compositionally biased region" description="Polar residues" evidence="2">
    <location>
        <begin position="25"/>
        <end position="35"/>
    </location>
</feature>
<reference evidence="4" key="1">
    <citation type="submission" date="2021-12" db="EMBL/GenBank/DDBJ databases">
        <authorList>
            <person name="King R."/>
        </authorList>
    </citation>
    <scope>NUCLEOTIDE SEQUENCE</scope>
</reference>
<dbReference type="EMBL" id="OU893341">
    <property type="protein sequence ID" value="CAG9782736.1"/>
    <property type="molecule type" value="Genomic_DNA"/>
</dbReference>
<evidence type="ECO:0000256" key="2">
    <source>
        <dbReference type="SAM" id="MobiDB-lite"/>
    </source>
</evidence>
<feature type="compositionally biased region" description="Low complexity" evidence="2">
    <location>
        <begin position="7"/>
        <end position="20"/>
    </location>
</feature>
<proteinExistence type="predicted"/>
<feature type="coiled-coil region" evidence="1">
    <location>
        <begin position="126"/>
        <end position="153"/>
    </location>
</feature>
<name>A0A9N9N1W9_9NEOP</name>
<accession>A0A9N9N1W9</accession>
<sequence length="325" mass="37496">MSKSVATSPTSILNSNSSLSELAAQPQSDSDSSLSMPEESRNETVNSKCLREEVSPQINGISQVTLQDLKKELLITTVLSSWKIEKELSKLYPLSNILTDITSLKTQCTEFQRSNTQMDNSITFLYAQLAEMKKQLETERNFYKQKFTVLEEQVKECQPLSRASFIEVRNVPESRYETVSDLINFIQKLGMTLDIRINYHDIRDIYRRGNPEKTKTIVVEFMTVQMKHMILSSTRRFNKNRAIADKLNCEHIGMIGEKRPIYVVEHLSISGSKLFFQARQFSKKCGYQFCWTKNGKIFLRENTNTKFIHVKTEQCLSNLIDLSKI</sequence>
<dbReference type="OrthoDB" id="7378959at2759"/>
<dbReference type="Proteomes" id="UP001153714">
    <property type="component" value="Chromosome 10"/>
</dbReference>
<dbReference type="AlphaFoldDB" id="A0A9N9N1W9"/>
<feature type="region of interest" description="Disordered" evidence="2">
    <location>
        <begin position="1"/>
        <end position="48"/>
    </location>
</feature>
<reference evidence="4" key="2">
    <citation type="submission" date="2022-10" db="EMBL/GenBank/DDBJ databases">
        <authorList>
            <consortium name="ENA_rothamsted_submissions"/>
            <consortium name="culmorum"/>
            <person name="King R."/>
        </authorList>
    </citation>
    <scope>NUCLEOTIDE SEQUENCE</scope>
</reference>
<evidence type="ECO:0000259" key="3">
    <source>
        <dbReference type="Pfam" id="PF25298"/>
    </source>
</evidence>
<evidence type="ECO:0000256" key="1">
    <source>
        <dbReference type="SAM" id="Coils"/>
    </source>
</evidence>
<organism evidence="4 5">
    <name type="scientific">Diatraea saccharalis</name>
    <name type="common">sugarcane borer</name>
    <dbReference type="NCBI Taxonomy" id="40085"/>
    <lineage>
        <taxon>Eukaryota</taxon>
        <taxon>Metazoa</taxon>
        <taxon>Ecdysozoa</taxon>
        <taxon>Arthropoda</taxon>
        <taxon>Hexapoda</taxon>
        <taxon>Insecta</taxon>
        <taxon>Pterygota</taxon>
        <taxon>Neoptera</taxon>
        <taxon>Endopterygota</taxon>
        <taxon>Lepidoptera</taxon>
        <taxon>Glossata</taxon>
        <taxon>Ditrysia</taxon>
        <taxon>Pyraloidea</taxon>
        <taxon>Crambidae</taxon>
        <taxon>Crambinae</taxon>
        <taxon>Diatraea</taxon>
    </lineage>
</organism>
<keyword evidence="5" id="KW-1185">Reference proteome</keyword>